<dbReference type="PANTHER" id="PTHR10629">
    <property type="entry name" value="CYTOSINE-SPECIFIC METHYLTRANSFERASE"/>
    <property type="match status" value="1"/>
</dbReference>
<keyword evidence="4" id="KW-0680">Restriction system</keyword>
<evidence type="ECO:0000256" key="7">
    <source>
        <dbReference type="RuleBase" id="RU000416"/>
    </source>
</evidence>
<evidence type="ECO:0000256" key="4">
    <source>
        <dbReference type="ARBA" id="ARBA00022747"/>
    </source>
</evidence>
<dbReference type="InterPro" id="IPR050390">
    <property type="entry name" value="C5-Methyltransferase"/>
</dbReference>
<evidence type="ECO:0000256" key="5">
    <source>
        <dbReference type="ARBA" id="ARBA00047422"/>
    </source>
</evidence>
<accession>A0A5B1CBS6</accession>
<organism evidence="9 10">
    <name type="scientific">Rubripirellula obstinata</name>
    <dbReference type="NCBI Taxonomy" id="406547"/>
    <lineage>
        <taxon>Bacteria</taxon>
        <taxon>Pseudomonadati</taxon>
        <taxon>Planctomycetota</taxon>
        <taxon>Planctomycetia</taxon>
        <taxon>Pirellulales</taxon>
        <taxon>Pirellulaceae</taxon>
        <taxon>Rubripirellula</taxon>
    </lineage>
</organism>
<dbReference type="PROSITE" id="PS51679">
    <property type="entry name" value="SAM_MT_C5"/>
    <property type="match status" value="1"/>
</dbReference>
<feature type="active site" evidence="6">
    <location>
        <position position="76"/>
    </location>
</feature>
<evidence type="ECO:0000313" key="9">
    <source>
        <dbReference type="EMBL" id="KAA1258628.1"/>
    </source>
</evidence>
<dbReference type="AlphaFoldDB" id="A0A5B1CBS6"/>
<sequence>MPKKPTVIDLFAGAGGMTRGFVDAGFKPVLAVEKEPDFAATYAENFGKHIVADDIVEFCKTAEIPKVDVVIGGPPCQGFSNLTGNKKCDPRREMWRYFMDVVEKSECEVFAIENVPNLLRSDEGENIVKFARKLGYHIDGETCGILNAADFGVPQNRRRAILIGSRKDYLNLPAPNGEHSTVRDAFKGIPKRPTYQELAETPLTTPKLHIARNPTDKSLARYRLPRSGGWSLNRATCVFYGHAV</sequence>
<dbReference type="GO" id="GO:0009307">
    <property type="term" value="P:DNA restriction-modification system"/>
    <property type="evidence" value="ECO:0007669"/>
    <property type="project" value="UniProtKB-KW"/>
</dbReference>
<gene>
    <name evidence="9" type="primary">haeIIIM</name>
    <name evidence="9" type="ORF">LF1_11500</name>
</gene>
<evidence type="ECO:0000256" key="6">
    <source>
        <dbReference type="PROSITE-ProRule" id="PRU01016"/>
    </source>
</evidence>
<dbReference type="InterPro" id="IPR018117">
    <property type="entry name" value="C5_DNA_meth_AS"/>
</dbReference>
<keyword evidence="10" id="KW-1185">Reference proteome</keyword>
<evidence type="ECO:0000256" key="3">
    <source>
        <dbReference type="ARBA" id="ARBA00022691"/>
    </source>
</evidence>
<dbReference type="SUPFAM" id="SSF53335">
    <property type="entry name" value="S-adenosyl-L-methionine-dependent methyltransferases"/>
    <property type="match status" value="1"/>
</dbReference>
<dbReference type="EC" id="2.1.1.37" evidence="8"/>
<dbReference type="RefSeq" id="WP_068257839.1">
    <property type="nucleotide sequence ID" value="NZ_LWSK01000001.1"/>
</dbReference>
<evidence type="ECO:0000256" key="1">
    <source>
        <dbReference type="ARBA" id="ARBA00022603"/>
    </source>
</evidence>
<dbReference type="PROSITE" id="PS00094">
    <property type="entry name" value="C5_MTASE_1"/>
    <property type="match status" value="1"/>
</dbReference>
<dbReference type="PRINTS" id="PR00105">
    <property type="entry name" value="C5METTRFRASE"/>
</dbReference>
<dbReference type="GO" id="GO:0003677">
    <property type="term" value="F:DNA binding"/>
    <property type="evidence" value="ECO:0007669"/>
    <property type="project" value="TreeGrafter"/>
</dbReference>
<evidence type="ECO:0000256" key="8">
    <source>
        <dbReference type="RuleBase" id="RU000417"/>
    </source>
</evidence>
<reference evidence="9 10" key="1">
    <citation type="submission" date="2019-08" db="EMBL/GenBank/DDBJ databases">
        <title>Deep-cultivation of Planctomycetes and their phenomic and genomic characterization uncovers novel biology.</title>
        <authorList>
            <person name="Wiegand S."/>
            <person name="Jogler M."/>
            <person name="Boedeker C."/>
            <person name="Pinto D."/>
            <person name="Vollmers J."/>
            <person name="Rivas-Marin E."/>
            <person name="Kohn T."/>
            <person name="Peeters S.H."/>
            <person name="Heuer A."/>
            <person name="Rast P."/>
            <person name="Oberbeckmann S."/>
            <person name="Bunk B."/>
            <person name="Jeske O."/>
            <person name="Meyerdierks A."/>
            <person name="Storesund J.E."/>
            <person name="Kallscheuer N."/>
            <person name="Luecker S."/>
            <person name="Lage O.M."/>
            <person name="Pohl T."/>
            <person name="Merkel B.J."/>
            <person name="Hornburger P."/>
            <person name="Mueller R.-W."/>
            <person name="Bruemmer F."/>
            <person name="Labrenz M."/>
            <person name="Spormann A.M."/>
            <person name="Op Den Camp H."/>
            <person name="Overmann J."/>
            <person name="Amann R."/>
            <person name="Jetten M.S.M."/>
            <person name="Mascher T."/>
            <person name="Medema M.H."/>
            <person name="Devos D.P."/>
            <person name="Kaster A.-K."/>
            <person name="Ovreas L."/>
            <person name="Rohde M."/>
            <person name="Galperin M.Y."/>
            <person name="Jogler C."/>
        </authorList>
    </citation>
    <scope>NUCLEOTIDE SEQUENCE [LARGE SCALE GENOMIC DNA]</scope>
    <source>
        <strain evidence="9 10">LF1</strain>
    </source>
</reference>
<name>A0A5B1CBS6_9BACT</name>
<evidence type="ECO:0000313" key="10">
    <source>
        <dbReference type="Proteomes" id="UP000322699"/>
    </source>
</evidence>
<evidence type="ECO:0000256" key="2">
    <source>
        <dbReference type="ARBA" id="ARBA00022679"/>
    </source>
</evidence>
<dbReference type="GO" id="GO:0003886">
    <property type="term" value="F:DNA (cytosine-5-)-methyltransferase activity"/>
    <property type="evidence" value="ECO:0007669"/>
    <property type="project" value="UniProtKB-EC"/>
</dbReference>
<comment type="similarity">
    <text evidence="6 7">Belongs to the class I-like SAM-binding methyltransferase superfamily. C5-methyltransferase family.</text>
</comment>
<comment type="caution">
    <text evidence="9">The sequence shown here is derived from an EMBL/GenBank/DDBJ whole genome shotgun (WGS) entry which is preliminary data.</text>
</comment>
<dbReference type="Gene3D" id="3.40.50.150">
    <property type="entry name" value="Vaccinia Virus protein VP39"/>
    <property type="match status" value="1"/>
</dbReference>
<protein>
    <recommendedName>
        <fullName evidence="8">Cytosine-specific methyltransferase</fullName>
        <ecNumber evidence="8">2.1.1.37</ecNumber>
    </recommendedName>
</protein>
<dbReference type="GO" id="GO:0044027">
    <property type="term" value="P:negative regulation of gene expression via chromosomal CpG island methylation"/>
    <property type="evidence" value="ECO:0007669"/>
    <property type="project" value="TreeGrafter"/>
</dbReference>
<dbReference type="Proteomes" id="UP000322699">
    <property type="component" value="Unassembled WGS sequence"/>
</dbReference>
<keyword evidence="3 6" id="KW-0949">S-adenosyl-L-methionine</keyword>
<comment type="catalytic activity">
    <reaction evidence="5 8">
        <text>a 2'-deoxycytidine in DNA + S-adenosyl-L-methionine = a 5-methyl-2'-deoxycytidine in DNA + S-adenosyl-L-homocysteine + H(+)</text>
        <dbReference type="Rhea" id="RHEA:13681"/>
        <dbReference type="Rhea" id="RHEA-COMP:11369"/>
        <dbReference type="Rhea" id="RHEA-COMP:11370"/>
        <dbReference type="ChEBI" id="CHEBI:15378"/>
        <dbReference type="ChEBI" id="CHEBI:57856"/>
        <dbReference type="ChEBI" id="CHEBI:59789"/>
        <dbReference type="ChEBI" id="CHEBI:85452"/>
        <dbReference type="ChEBI" id="CHEBI:85454"/>
        <dbReference type="EC" id="2.1.1.37"/>
    </reaction>
</comment>
<keyword evidence="2 6" id="KW-0808">Transferase</keyword>
<proteinExistence type="inferred from homology"/>
<dbReference type="PANTHER" id="PTHR10629:SF52">
    <property type="entry name" value="DNA (CYTOSINE-5)-METHYLTRANSFERASE 1"/>
    <property type="match status" value="1"/>
</dbReference>
<dbReference type="NCBIfam" id="TIGR00675">
    <property type="entry name" value="dcm"/>
    <property type="match status" value="1"/>
</dbReference>
<dbReference type="GO" id="GO:0032259">
    <property type="term" value="P:methylation"/>
    <property type="evidence" value="ECO:0007669"/>
    <property type="project" value="UniProtKB-KW"/>
</dbReference>
<dbReference type="InterPro" id="IPR001525">
    <property type="entry name" value="C5_MeTfrase"/>
</dbReference>
<keyword evidence="1 6" id="KW-0489">Methyltransferase</keyword>
<dbReference type="Pfam" id="PF00145">
    <property type="entry name" value="DNA_methylase"/>
    <property type="match status" value="1"/>
</dbReference>
<dbReference type="InterPro" id="IPR029063">
    <property type="entry name" value="SAM-dependent_MTases_sf"/>
</dbReference>
<dbReference type="EMBL" id="VRLW01000001">
    <property type="protein sequence ID" value="KAA1258628.1"/>
    <property type="molecule type" value="Genomic_DNA"/>
</dbReference>
<dbReference type="OrthoDB" id="9813719at2"/>